<evidence type="ECO:0000313" key="1">
    <source>
        <dbReference type="EMBL" id="CAL5129307.1"/>
    </source>
</evidence>
<dbReference type="Proteomes" id="UP001497525">
    <property type="component" value="Unassembled WGS sequence"/>
</dbReference>
<gene>
    <name evidence="1" type="ORF">CDAUBV1_LOCUS245</name>
</gene>
<dbReference type="PANTHER" id="PTHR36696">
    <property type="entry name" value="AGAP012002-PA"/>
    <property type="match status" value="1"/>
</dbReference>
<dbReference type="EMBL" id="CAXLJL010000001">
    <property type="protein sequence ID" value="CAL5129307.1"/>
    <property type="molecule type" value="Genomic_DNA"/>
</dbReference>
<organism evidence="1 2">
    <name type="scientific">Calicophoron daubneyi</name>
    <name type="common">Rumen fluke</name>
    <name type="synonym">Paramphistomum daubneyi</name>
    <dbReference type="NCBI Taxonomy" id="300641"/>
    <lineage>
        <taxon>Eukaryota</taxon>
        <taxon>Metazoa</taxon>
        <taxon>Spiralia</taxon>
        <taxon>Lophotrochozoa</taxon>
        <taxon>Platyhelminthes</taxon>
        <taxon>Trematoda</taxon>
        <taxon>Digenea</taxon>
        <taxon>Plagiorchiida</taxon>
        <taxon>Pronocephalata</taxon>
        <taxon>Paramphistomoidea</taxon>
        <taxon>Paramphistomidae</taxon>
        <taxon>Calicophoron</taxon>
    </lineage>
</organism>
<dbReference type="PANTHER" id="PTHR36696:SF1">
    <property type="entry name" value="EF-HAND DOMAIN-CONTAINING PROTEIN"/>
    <property type="match status" value="1"/>
</dbReference>
<proteinExistence type="predicted"/>
<protein>
    <submittedName>
        <fullName evidence="1">Uncharacterized protein</fullName>
    </submittedName>
</protein>
<dbReference type="AlphaFoldDB" id="A0AAV2T157"/>
<name>A0AAV2T157_CALDB</name>
<comment type="caution">
    <text evidence="1">The sequence shown here is derived from an EMBL/GenBank/DDBJ whole genome shotgun (WGS) entry which is preliminary data.</text>
</comment>
<accession>A0AAV2T157</accession>
<evidence type="ECO:0000313" key="2">
    <source>
        <dbReference type="Proteomes" id="UP001497525"/>
    </source>
</evidence>
<reference evidence="1" key="1">
    <citation type="submission" date="2024-06" db="EMBL/GenBank/DDBJ databases">
        <authorList>
            <person name="Liu X."/>
            <person name="Lenzi L."/>
            <person name="Haldenby T S."/>
            <person name="Uol C."/>
        </authorList>
    </citation>
    <scope>NUCLEOTIDE SEQUENCE</scope>
</reference>
<sequence length="145" mass="17164">MHIKDLEEMTIMDYLKKFARISKKRQQLYHQVFHRWQKGEKLHFSELVQALRAIVVCVVPDGYDRIVYELVGLDPEQTPTLEKDEFGLVCAAAERAIFSKLLKEDRLPIPLKHLLEIAEFQRYRLENEKLNLTPQLDRFLDLISV</sequence>